<gene>
    <name evidence="6" type="ORF">AMS68_001067</name>
</gene>
<dbReference type="GO" id="GO:0016740">
    <property type="term" value="F:transferase activity"/>
    <property type="evidence" value="ECO:0007669"/>
    <property type="project" value="UniProtKB-KW"/>
</dbReference>
<comment type="pathway">
    <text evidence="1">Secondary metabolite biosynthesis.</text>
</comment>
<evidence type="ECO:0000256" key="1">
    <source>
        <dbReference type="ARBA" id="ARBA00005179"/>
    </source>
</evidence>
<dbReference type="PANTHER" id="PTHR35897">
    <property type="entry name" value="METHYLTRANSFERASE AUSD"/>
    <property type="match status" value="1"/>
</dbReference>
<dbReference type="EMBL" id="CP051139">
    <property type="protein sequence ID" value="QIW95549.1"/>
    <property type="molecule type" value="Genomic_DNA"/>
</dbReference>
<keyword evidence="7" id="KW-1185">Reference proteome</keyword>
<evidence type="ECO:0000256" key="4">
    <source>
        <dbReference type="ARBA" id="ARBA00038314"/>
    </source>
</evidence>
<dbReference type="AlphaFoldDB" id="A0A6H0XM24"/>
<proteinExistence type="inferred from homology"/>
<keyword evidence="3" id="KW-0949">S-adenosyl-L-methionine</keyword>
<sequence length="282" mass="32570">MSQEAPPLTSDEWKKIAYDPNPPEMPDDTKKLFETYSQIRPEQVLSHVIDIRERAFQAHPYPCLGHWRFLHLAIGRHPLYAEVLRRMRTGDQILLDLGCAVAQDIRRLVADGVDSSKCYGSDLLLEFLDLGYELFNDKETLKTHFIEADIFDEDSELNQLNHKVDIINASSFFHLFGWEQQKQIARRCTKLLTGRKDNLIIGRQVGNDESGEVPKRDGQGARFRHNIESWRRMWKEVGQETGIDLLVEGQFTDMKGIMPGAGRHFGREEGTKMMVFSVRRII</sequence>
<dbReference type="SUPFAM" id="SSF53335">
    <property type="entry name" value="S-adenosyl-L-methionine-dependent methyltransferases"/>
    <property type="match status" value="1"/>
</dbReference>
<dbReference type="PANTHER" id="PTHR35897:SF1">
    <property type="entry name" value="METHYLTRANSFERASE AUSD"/>
    <property type="match status" value="1"/>
</dbReference>
<dbReference type="OrthoDB" id="2094832at2759"/>
<accession>A0A6H0XM24</accession>
<feature type="region of interest" description="Disordered" evidence="5">
    <location>
        <begin position="1"/>
        <end position="25"/>
    </location>
</feature>
<evidence type="ECO:0000256" key="2">
    <source>
        <dbReference type="ARBA" id="ARBA00022679"/>
    </source>
</evidence>
<name>A0A6H0XM24_9PEZI</name>
<evidence type="ECO:0000313" key="7">
    <source>
        <dbReference type="Proteomes" id="UP000503462"/>
    </source>
</evidence>
<comment type="similarity">
    <text evidence="4">Belongs to the class I-like SAM-binding methyltransferase superfamily.</text>
</comment>
<protein>
    <recommendedName>
        <fullName evidence="8">Methyltransferase domain-containing protein</fullName>
    </recommendedName>
</protein>
<keyword evidence="2" id="KW-0808">Transferase</keyword>
<organism evidence="6 7">
    <name type="scientific">Peltaster fructicola</name>
    <dbReference type="NCBI Taxonomy" id="286661"/>
    <lineage>
        <taxon>Eukaryota</taxon>
        <taxon>Fungi</taxon>
        <taxon>Dikarya</taxon>
        <taxon>Ascomycota</taxon>
        <taxon>Pezizomycotina</taxon>
        <taxon>Dothideomycetes</taxon>
        <taxon>Dothideomycetes incertae sedis</taxon>
        <taxon>Peltaster</taxon>
    </lineage>
</organism>
<reference evidence="6 7" key="1">
    <citation type="journal article" date="2016" name="Sci. Rep.">
        <title>Peltaster fructicola genome reveals evolution from an invasive phytopathogen to an ectophytic parasite.</title>
        <authorList>
            <person name="Xu C."/>
            <person name="Chen H."/>
            <person name="Gleason M.L."/>
            <person name="Xu J.R."/>
            <person name="Liu H."/>
            <person name="Zhang R."/>
            <person name="Sun G."/>
        </authorList>
    </citation>
    <scope>NUCLEOTIDE SEQUENCE [LARGE SCALE GENOMIC DNA]</scope>
    <source>
        <strain evidence="6 7">LNHT1506</strain>
    </source>
</reference>
<dbReference type="InterPro" id="IPR051654">
    <property type="entry name" value="Meroterpenoid_MTases"/>
</dbReference>
<evidence type="ECO:0000256" key="5">
    <source>
        <dbReference type="SAM" id="MobiDB-lite"/>
    </source>
</evidence>
<evidence type="ECO:0000256" key="3">
    <source>
        <dbReference type="ARBA" id="ARBA00022691"/>
    </source>
</evidence>
<evidence type="ECO:0008006" key="8">
    <source>
        <dbReference type="Google" id="ProtNLM"/>
    </source>
</evidence>
<dbReference type="InterPro" id="IPR029063">
    <property type="entry name" value="SAM-dependent_MTases_sf"/>
</dbReference>
<dbReference type="Gene3D" id="3.40.50.150">
    <property type="entry name" value="Vaccinia Virus protein VP39"/>
    <property type="match status" value="1"/>
</dbReference>
<evidence type="ECO:0000313" key="6">
    <source>
        <dbReference type="EMBL" id="QIW95549.1"/>
    </source>
</evidence>
<dbReference type="Proteomes" id="UP000503462">
    <property type="component" value="Chromosome 1"/>
</dbReference>